<keyword evidence="6 8" id="KW-0539">Nucleus</keyword>
<dbReference type="Proteomes" id="UP001359485">
    <property type="component" value="Unassembled WGS sequence"/>
</dbReference>
<evidence type="ECO:0000256" key="7">
    <source>
        <dbReference type="ARBA" id="ARBA00025687"/>
    </source>
</evidence>
<evidence type="ECO:0000256" key="6">
    <source>
        <dbReference type="ARBA" id="ARBA00023242"/>
    </source>
</evidence>
<dbReference type="InterPro" id="IPR039242">
    <property type="entry name" value="MED9_metazoa"/>
</dbReference>
<feature type="coiled-coil region" evidence="9">
    <location>
        <begin position="51"/>
        <end position="78"/>
    </location>
</feature>
<keyword evidence="11" id="KW-1185">Reference proteome</keyword>
<dbReference type="InterPro" id="IPR011425">
    <property type="entry name" value="Med9"/>
</dbReference>
<organism evidence="10 11">
    <name type="scientific">Polyplax serrata</name>
    <name type="common">Common mouse louse</name>
    <dbReference type="NCBI Taxonomy" id="468196"/>
    <lineage>
        <taxon>Eukaryota</taxon>
        <taxon>Metazoa</taxon>
        <taxon>Ecdysozoa</taxon>
        <taxon>Arthropoda</taxon>
        <taxon>Hexapoda</taxon>
        <taxon>Insecta</taxon>
        <taxon>Pterygota</taxon>
        <taxon>Neoptera</taxon>
        <taxon>Paraneoptera</taxon>
        <taxon>Psocodea</taxon>
        <taxon>Troctomorpha</taxon>
        <taxon>Phthiraptera</taxon>
        <taxon>Anoplura</taxon>
        <taxon>Polyplacidae</taxon>
        <taxon>Polyplax</taxon>
    </lineage>
</organism>
<evidence type="ECO:0000313" key="10">
    <source>
        <dbReference type="EMBL" id="KAK6641514.1"/>
    </source>
</evidence>
<evidence type="ECO:0000256" key="2">
    <source>
        <dbReference type="ARBA" id="ARBA00008089"/>
    </source>
</evidence>
<accession>A0ABR1BHH4</accession>
<comment type="subunit">
    <text evidence="8">Component of the Mediator complex.</text>
</comment>
<keyword evidence="9" id="KW-0175">Coiled coil</keyword>
<comment type="subcellular location">
    <subcellularLocation>
        <location evidence="1 8">Nucleus</location>
    </subcellularLocation>
</comment>
<protein>
    <recommendedName>
        <fullName evidence="8">Mediator of RNA polymerase II transcription subunit 9</fullName>
    </recommendedName>
    <alternativeName>
        <fullName evidence="8">Mediator complex subunit 9</fullName>
    </alternativeName>
</protein>
<evidence type="ECO:0000256" key="3">
    <source>
        <dbReference type="ARBA" id="ARBA00023015"/>
    </source>
</evidence>
<dbReference type="Pfam" id="PF07544">
    <property type="entry name" value="Med9"/>
    <property type="match status" value="1"/>
</dbReference>
<keyword evidence="3 8" id="KW-0805">Transcription regulation</keyword>
<evidence type="ECO:0000256" key="4">
    <source>
        <dbReference type="ARBA" id="ARBA00023159"/>
    </source>
</evidence>
<sequence>MENLPNGQNNANSNGIQEEDVDLEFLPLIYEIIKSIERDPTHESTQKARDLQDTSTKILELEKKLNQAREQLVQKLADSYPMRRAAQLLVYFYNRNKETALEFKNLHQLQGLNLKEKLKKIYEELENQKKKL</sequence>
<name>A0ABR1BHH4_POLSC</name>
<dbReference type="PANTHER" id="PTHR20844">
    <property type="entry name" value="MEDIATOR OF RNA POLYMERASE II TRANSCRIPTION, SUBUNIT 9"/>
    <property type="match status" value="1"/>
</dbReference>
<proteinExistence type="inferred from homology"/>
<comment type="function">
    <text evidence="7 8">Component of the Mediator complex, a coactivator involved in the regulated transcription of nearly all RNA polymerase II-dependent genes. Mediator functions as a bridge to convey information from gene-specific regulatory proteins to the basal RNA polymerase II transcription machinery. Mediator is recruited to promoters by direct interactions with regulatory proteins and serves as a scaffold for the assembly of a functional preinitiation complex with RNA polymerase II and the general transcription factors.</text>
</comment>
<keyword evidence="4 8" id="KW-0010">Activator</keyword>
<evidence type="ECO:0000256" key="8">
    <source>
        <dbReference type="RuleBase" id="RU364145"/>
    </source>
</evidence>
<comment type="caution">
    <text evidence="10">The sequence shown here is derived from an EMBL/GenBank/DDBJ whole genome shotgun (WGS) entry which is preliminary data.</text>
</comment>
<gene>
    <name evidence="8" type="primary">MED9</name>
    <name evidence="10" type="ORF">RUM44_013226</name>
</gene>
<evidence type="ECO:0000256" key="9">
    <source>
        <dbReference type="SAM" id="Coils"/>
    </source>
</evidence>
<comment type="similarity">
    <text evidence="2 8">Belongs to the Mediator complex subunit 9 family.</text>
</comment>
<evidence type="ECO:0000256" key="5">
    <source>
        <dbReference type="ARBA" id="ARBA00023163"/>
    </source>
</evidence>
<reference evidence="10 11" key="1">
    <citation type="submission" date="2023-09" db="EMBL/GenBank/DDBJ databases">
        <title>Genomes of two closely related lineages of the louse Polyplax serrata with different host specificities.</title>
        <authorList>
            <person name="Martinu J."/>
            <person name="Tarabai H."/>
            <person name="Stefka J."/>
            <person name="Hypsa V."/>
        </authorList>
    </citation>
    <scope>NUCLEOTIDE SEQUENCE [LARGE SCALE GENOMIC DNA]</scope>
    <source>
        <strain evidence="10">98ZLc_SE</strain>
    </source>
</reference>
<dbReference type="EMBL" id="JAWJWF010000001">
    <property type="protein sequence ID" value="KAK6641514.1"/>
    <property type="molecule type" value="Genomic_DNA"/>
</dbReference>
<dbReference type="PANTHER" id="PTHR20844:SF0">
    <property type="entry name" value="MEDIATOR OF RNA POLYMERASE II TRANSCRIPTION SUBUNIT 9"/>
    <property type="match status" value="1"/>
</dbReference>
<keyword evidence="5 8" id="KW-0804">Transcription</keyword>
<evidence type="ECO:0000313" key="11">
    <source>
        <dbReference type="Proteomes" id="UP001359485"/>
    </source>
</evidence>
<evidence type="ECO:0000256" key="1">
    <source>
        <dbReference type="ARBA" id="ARBA00004123"/>
    </source>
</evidence>